<name>K2MX85_TRYCR</name>
<organism evidence="5 6">
    <name type="scientific">Trypanosoma cruzi marinkellei</name>
    <dbReference type="NCBI Taxonomy" id="85056"/>
    <lineage>
        <taxon>Eukaryota</taxon>
        <taxon>Discoba</taxon>
        <taxon>Euglenozoa</taxon>
        <taxon>Kinetoplastea</taxon>
        <taxon>Metakinetoplastina</taxon>
        <taxon>Trypanosomatida</taxon>
        <taxon>Trypanosomatidae</taxon>
        <taxon>Trypanosoma</taxon>
        <taxon>Schizotrypanum</taxon>
    </lineage>
</organism>
<dbReference type="SUPFAM" id="SSF50978">
    <property type="entry name" value="WD40 repeat-like"/>
    <property type="match status" value="1"/>
</dbReference>
<accession>K2MX85</accession>
<proteinExistence type="predicted"/>
<feature type="region of interest" description="Disordered" evidence="2">
    <location>
        <begin position="1268"/>
        <end position="1301"/>
    </location>
</feature>
<dbReference type="Gene3D" id="2.130.10.10">
    <property type="entry name" value="YVTN repeat-like/Quinoprotein amine dehydrogenase"/>
    <property type="match status" value="2"/>
</dbReference>
<dbReference type="EMBL" id="AHKC01010662">
    <property type="protein sequence ID" value="EKF31700.1"/>
    <property type="molecule type" value="Genomic_DNA"/>
</dbReference>
<dbReference type="PANTHER" id="PTHR44324">
    <property type="entry name" value="WD40 REPEAT DOMAIN 95"/>
    <property type="match status" value="1"/>
</dbReference>
<dbReference type="InterPro" id="IPR036322">
    <property type="entry name" value="WD40_repeat_dom_sf"/>
</dbReference>
<reference evidence="5 6" key="1">
    <citation type="journal article" date="2012" name="BMC Genomics">
        <title>Comparative genomic analysis of human infective Trypanosoma cruzi lineages with the bat-restricted subspecies T. cruzi marinkellei.</title>
        <authorList>
            <person name="Franzen O."/>
            <person name="Talavera-Lopez C."/>
            <person name="Ochaya S."/>
            <person name="Butler C.E."/>
            <person name="Messenger L.A."/>
            <person name="Lewis M.D."/>
            <person name="Llewellyn M.S."/>
            <person name="Marinkelle C.J."/>
            <person name="Tyler K.M."/>
            <person name="Miles M.A."/>
            <person name="Andersson B."/>
        </authorList>
    </citation>
    <scope>NUCLEOTIDE SEQUENCE [LARGE SCALE GENOMIC DNA]</scope>
    <source>
        <strain evidence="5 6">B7</strain>
    </source>
</reference>
<dbReference type="InterPro" id="IPR001680">
    <property type="entry name" value="WD40_rpt"/>
</dbReference>
<dbReference type="InterPro" id="IPR015943">
    <property type="entry name" value="WD40/YVTN_repeat-like_dom_sf"/>
</dbReference>
<dbReference type="InterPro" id="IPR002048">
    <property type="entry name" value="EF_hand_dom"/>
</dbReference>
<dbReference type="Proteomes" id="UP000007350">
    <property type="component" value="Unassembled WGS sequence"/>
</dbReference>
<feature type="compositionally biased region" description="Polar residues" evidence="2">
    <location>
        <begin position="1268"/>
        <end position="1282"/>
    </location>
</feature>
<evidence type="ECO:0000313" key="6">
    <source>
        <dbReference type="Proteomes" id="UP000007350"/>
    </source>
</evidence>
<feature type="region of interest" description="Disordered" evidence="2">
    <location>
        <begin position="194"/>
        <end position="213"/>
    </location>
</feature>
<dbReference type="GO" id="GO:0005509">
    <property type="term" value="F:calcium ion binding"/>
    <property type="evidence" value="ECO:0007669"/>
    <property type="project" value="InterPro"/>
</dbReference>
<feature type="region of interest" description="Disordered" evidence="2">
    <location>
        <begin position="1232"/>
        <end position="1253"/>
    </location>
</feature>
<dbReference type="PROSITE" id="PS50222">
    <property type="entry name" value="EF_HAND_2"/>
    <property type="match status" value="1"/>
</dbReference>
<keyword evidence="3" id="KW-0472">Membrane</keyword>
<dbReference type="InterPro" id="IPR051242">
    <property type="entry name" value="WD-EF-hand_domain"/>
</dbReference>
<keyword evidence="3" id="KW-0812">Transmembrane</keyword>
<evidence type="ECO:0000256" key="1">
    <source>
        <dbReference type="ARBA" id="ARBA00022737"/>
    </source>
</evidence>
<evidence type="ECO:0000256" key="3">
    <source>
        <dbReference type="SAM" id="Phobius"/>
    </source>
</evidence>
<feature type="region of interest" description="Disordered" evidence="2">
    <location>
        <begin position="912"/>
        <end position="936"/>
    </location>
</feature>
<feature type="domain" description="EF-hand" evidence="4">
    <location>
        <begin position="251"/>
        <end position="286"/>
    </location>
</feature>
<sequence>MSMRGVKKTSVRRKKDSVKREEVGPQLLFSVVSLNMYACMHVYDGACVSFPVFSMSLYVLCGECRSVAILFIFFYFLCYLTCCCFFVFVVRIVKETMWAFGSPTERGFVLRAKESDKCKISPLLAENNQDLEALKEEFAPYPNGMTMETLFNVLLRHIEKRGDSDCFGVSHRSGLASRGEAPASLHTSLRGMVKGTVPKRPQNTSMMSASTSNNSFSLMSQKDALGALRDGLYMSPRTMGASHQSYLSLWTDMNAFENLFNRLDSDSDGLVCWDDVIQLAVEEATQSITIITEEMRSYSLSRILPQEKLVRLVHTLPDHKSVFAIASRVEPLLLVSKEDFSVVKRFSLNDFGNNYPQLIEYLPVPDVLLTYSVNDKTMRGWWNAVSEHRMGTLSPLYLGDTIRRIRTQPWKFPYSFFTSGSNGKIVHWQLPKQRSLLEISRVHTYDTLHKPETGGITDFTVTDEWMFSTGFDCRLFSTNIETGRSILVGLPHDTIKFLEYNRNCDCLSSVSYSNLVLVWDVRSSSATPGATFRDEGARPHTADVIGLCNAPSLPQIITCDSAGMMKVWDLRALRCSQTLYADGTAKEEMNVDYMYSDQAISRSDRSFVFHALRKGDPKCIHSIGFFPNTQEVVCSSPETIYCLRYNHRLDGNTADIEIVQAAFYDPYHSTIFLQGSARTSVWDAVDGFRRRLFDRALHIKVPYWQQEVLAVCLDYPRNRLFFAIAGGKVEVRSSKNFDLFETFAMHEVNAQEMLFSMKHKMLVSISKNGFLTLRQEEDSGHFLSNIGLSNLPLRALSLSDEAGLIACCDEHTLFFVDYKQTKLTSFSVKLDCPVRTTAMLGTYPVLVTSGDDGELTLWSIPPAEESYTALVSFFIGRSSPRFWRRKTAKSFSFSRSSPACRERAEFFAFHSPSRSANEPDEEYPQGEPSDLSEKLGENEKQKMGFKKLLESIAADEKASGASTAISFDDVLHHLFVADQKGSLFIYSCCPFLQGFGFRRCSFENRKRYSLLGMNDDFRTLHLPILLQTVSLHNGPITFMKWFPGLSAVVTCGSDHLVKILDHDGKETGQLRLDRLPPRSLLDETDGTDMKVYAEKARQCFAVPFSLPSSFPAFKKCEECVRIEVELKDSRKSSLKGLTEGSLLRPATNMYRCGSPIQPGETDLTLPQPTAFVGLASEEVNCNRNKETPSPSSFSLRLVALEEKKQWRPRQEVSCAFREKEQGSATVRASFSGETISGRGSARQKCRTTPLGGMRSSVEWWKPGNVLTPTCKTKQHRGTPTCSNNNNNNTRNGGDGGIEGTREDFKNFSGELFLSGISVSPPSSVSLKPPEGLSAEGLRPVLDSSHNNLRESGGGFLKRNQKKKWALIRTNRAEDKTKAAMADESGSFLDSVLRTYEKELRRCVRGRNVMKRLCDNSPTAKMTASRPTSHAASR</sequence>
<dbReference type="InterPro" id="IPR018247">
    <property type="entry name" value="EF_Hand_1_Ca_BS"/>
</dbReference>
<dbReference type="PANTHER" id="PTHR44324:SF4">
    <property type="entry name" value="WD40 REPEAT DOMAIN 95"/>
    <property type="match status" value="1"/>
</dbReference>
<dbReference type="PROSITE" id="PS00018">
    <property type="entry name" value="EF_HAND_1"/>
    <property type="match status" value="1"/>
</dbReference>
<gene>
    <name evidence="5" type="ORF">MOQ_004459</name>
</gene>
<evidence type="ECO:0000256" key="2">
    <source>
        <dbReference type="SAM" id="MobiDB-lite"/>
    </source>
</evidence>
<comment type="caution">
    <text evidence="5">The sequence shown here is derived from an EMBL/GenBank/DDBJ whole genome shotgun (WGS) entry which is preliminary data.</text>
</comment>
<evidence type="ECO:0000259" key="4">
    <source>
        <dbReference type="PROSITE" id="PS50222"/>
    </source>
</evidence>
<keyword evidence="1" id="KW-0677">Repeat</keyword>
<evidence type="ECO:0000313" key="5">
    <source>
        <dbReference type="EMBL" id="EKF31700.1"/>
    </source>
</evidence>
<feature type="transmembrane region" description="Helical" evidence="3">
    <location>
        <begin position="67"/>
        <end position="90"/>
    </location>
</feature>
<keyword evidence="3" id="KW-1133">Transmembrane helix</keyword>
<feature type="region of interest" description="Disordered" evidence="2">
    <location>
        <begin position="1414"/>
        <end position="1433"/>
    </location>
</feature>
<feature type="compositionally biased region" description="Low complexity" evidence="2">
    <location>
        <begin position="203"/>
        <end position="213"/>
    </location>
</feature>
<feature type="compositionally biased region" description="Polar residues" evidence="2">
    <location>
        <begin position="1415"/>
        <end position="1433"/>
    </location>
</feature>
<dbReference type="OrthoDB" id="1068471at2759"/>
<dbReference type="SMART" id="SM00320">
    <property type="entry name" value="WD40"/>
    <property type="match status" value="5"/>
</dbReference>
<feature type="transmembrane region" description="Helical" evidence="3">
    <location>
        <begin position="40"/>
        <end position="60"/>
    </location>
</feature>
<keyword evidence="6" id="KW-1185">Reference proteome</keyword>
<protein>
    <recommendedName>
        <fullName evidence="4">EF-hand domain-containing protein</fullName>
    </recommendedName>
</protein>